<dbReference type="SUPFAM" id="SSF56112">
    <property type="entry name" value="Protein kinase-like (PK-like)"/>
    <property type="match status" value="1"/>
</dbReference>
<evidence type="ECO:0000256" key="2">
    <source>
        <dbReference type="ARBA" id="ARBA00011245"/>
    </source>
</evidence>
<dbReference type="PROSITE" id="PS00107">
    <property type="entry name" value="PROTEIN_KINASE_ATP"/>
    <property type="match status" value="1"/>
</dbReference>
<evidence type="ECO:0000256" key="6">
    <source>
        <dbReference type="ARBA" id="ARBA00022777"/>
    </source>
</evidence>
<evidence type="ECO:0000256" key="8">
    <source>
        <dbReference type="ARBA" id="ARBA00024334"/>
    </source>
</evidence>
<dbReference type="PROSITE" id="PS50222">
    <property type="entry name" value="EF_HAND_2"/>
    <property type="match status" value="1"/>
</dbReference>
<dbReference type="GO" id="GO:0005509">
    <property type="term" value="F:calcium ion binding"/>
    <property type="evidence" value="ECO:0007669"/>
    <property type="project" value="InterPro"/>
</dbReference>
<dbReference type="CDD" id="cd05117">
    <property type="entry name" value="STKc_CAMK"/>
    <property type="match status" value="1"/>
</dbReference>
<dbReference type="SMART" id="SM00220">
    <property type="entry name" value="S_TKc"/>
    <property type="match status" value="1"/>
</dbReference>
<evidence type="ECO:0000256" key="7">
    <source>
        <dbReference type="ARBA" id="ARBA00022840"/>
    </source>
</evidence>
<dbReference type="PROSITE" id="PS50011">
    <property type="entry name" value="PROTEIN_KINASE_DOM"/>
    <property type="match status" value="1"/>
</dbReference>
<protein>
    <recommendedName>
        <fullName evidence="14">Protein kinase domain containing protein</fullName>
    </recommendedName>
</protein>
<evidence type="ECO:0000313" key="13">
    <source>
        <dbReference type="Proteomes" id="UP001295684"/>
    </source>
</evidence>
<comment type="cofactor">
    <cofactor evidence="1">
        <name>Mg(2+)</name>
        <dbReference type="ChEBI" id="CHEBI:18420"/>
    </cofactor>
</comment>
<organism evidence="12 13">
    <name type="scientific">Euplotes crassus</name>
    <dbReference type="NCBI Taxonomy" id="5936"/>
    <lineage>
        <taxon>Eukaryota</taxon>
        <taxon>Sar</taxon>
        <taxon>Alveolata</taxon>
        <taxon>Ciliophora</taxon>
        <taxon>Intramacronucleata</taxon>
        <taxon>Spirotrichea</taxon>
        <taxon>Hypotrichia</taxon>
        <taxon>Euplotida</taxon>
        <taxon>Euplotidae</taxon>
        <taxon>Moneuplotes</taxon>
    </lineage>
</organism>
<dbReference type="Gene3D" id="1.10.238.10">
    <property type="entry name" value="EF-hand"/>
    <property type="match status" value="2"/>
</dbReference>
<evidence type="ECO:0000259" key="11">
    <source>
        <dbReference type="PROSITE" id="PS50222"/>
    </source>
</evidence>
<dbReference type="PANTHER" id="PTHR24349">
    <property type="entry name" value="SERINE/THREONINE-PROTEIN KINASE"/>
    <property type="match status" value="1"/>
</dbReference>
<dbReference type="InterPro" id="IPR000719">
    <property type="entry name" value="Prot_kinase_dom"/>
</dbReference>
<keyword evidence="5 9" id="KW-0547">Nucleotide-binding</keyword>
<dbReference type="InterPro" id="IPR008271">
    <property type="entry name" value="Ser/Thr_kinase_AS"/>
</dbReference>
<dbReference type="InterPro" id="IPR011992">
    <property type="entry name" value="EF-hand-dom_pair"/>
</dbReference>
<dbReference type="InterPro" id="IPR017441">
    <property type="entry name" value="Protein_kinase_ATP_BS"/>
</dbReference>
<dbReference type="GO" id="GO:0004674">
    <property type="term" value="F:protein serine/threonine kinase activity"/>
    <property type="evidence" value="ECO:0007669"/>
    <property type="project" value="UniProtKB-KW"/>
</dbReference>
<reference evidence="12" key="1">
    <citation type="submission" date="2023-07" db="EMBL/GenBank/DDBJ databases">
        <authorList>
            <consortium name="AG Swart"/>
            <person name="Singh M."/>
            <person name="Singh A."/>
            <person name="Seah K."/>
            <person name="Emmerich C."/>
        </authorList>
    </citation>
    <scope>NUCLEOTIDE SEQUENCE</scope>
    <source>
        <strain evidence="12">DP1</strain>
    </source>
</reference>
<evidence type="ECO:0000256" key="9">
    <source>
        <dbReference type="PROSITE-ProRule" id="PRU10141"/>
    </source>
</evidence>
<name>A0AAD1U4P1_EUPCR</name>
<evidence type="ECO:0000256" key="1">
    <source>
        <dbReference type="ARBA" id="ARBA00001946"/>
    </source>
</evidence>
<dbReference type="AlphaFoldDB" id="A0AAD1U4P1"/>
<dbReference type="Gene3D" id="3.30.200.20">
    <property type="entry name" value="Phosphorylase Kinase, domain 1"/>
    <property type="match status" value="1"/>
</dbReference>
<evidence type="ECO:0000256" key="3">
    <source>
        <dbReference type="ARBA" id="ARBA00022527"/>
    </source>
</evidence>
<dbReference type="FunFam" id="1.10.510.10:FF:000571">
    <property type="entry name" value="Maternal embryonic leucine zipper kinase"/>
    <property type="match status" value="1"/>
</dbReference>
<proteinExistence type="inferred from homology"/>
<comment type="subunit">
    <text evidence="2">Monomer.</text>
</comment>
<evidence type="ECO:0000313" key="12">
    <source>
        <dbReference type="EMBL" id="CAI2360442.1"/>
    </source>
</evidence>
<comment type="caution">
    <text evidence="12">The sequence shown here is derived from an EMBL/GenBank/DDBJ whole genome shotgun (WGS) entry which is preliminary data.</text>
</comment>
<sequence>MSRNLFKSVGPQTNSTLVLYSFLEEDLADTKISTEDIHKYYKFGKKVGCGKYGVVSAGSSLICPGKEVAIKTISLKYMEGRLNLLKQEIVSLKRVDHPNIVKIFEIFKNDEKIFIVMELVKGTDLLEYLCSLKDMSENTASKIIKQVLKAIRHMNTLNLCHRDIKLENIMIDPETMQIKIVDFGFSKFYSKKEQLHTRVGTPYYISPEVLKGSYGKECDMWSIGILTFILLTGFPPFQTNKATEIYKVILTDGIQYDLKFWSTKSEWSLNFIQQCLWYTPDERMTPKDALNHPWILQSEDKNIKIDKSCYKMLVNFYSNPSGLKKEIFLLLSDTINQENKSKWNEIFEAIDADNTGRIRVKDLLKMFVNFGYKIPKNSKLKKMYKQDRDIQIKYSDFLANMMKAKDGITDEDLYLAFRNLDTENEGRITISNIQSYINRKGDGGDSKRASLLMKEVDTSLSLRQSEREESKDTDLKYSERKEISFNSFRDYFIQSSNLSQLTKESEDNYSHRKLASTMDHRSCLQEDWFDSK</sequence>
<comment type="similarity">
    <text evidence="8">Belongs to the protein kinase superfamily. Ser/Thr protein kinase family. CDPK subfamily.</text>
</comment>
<keyword evidence="3" id="KW-0723">Serine/threonine-protein kinase</keyword>
<dbReference type="SUPFAM" id="SSF47473">
    <property type="entry name" value="EF-hand"/>
    <property type="match status" value="1"/>
</dbReference>
<dbReference type="Gene3D" id="1.10.510.10">
    <property type="entry name" value="Transferase(Phosphotransferase) domain 1"/>
    <property type="match status" value="1"/>
</dbReference>
<dbReference type="Proteomes" id="UP001295684">
    <property type="component" value="Unassembled WGS sequence"/>
</dbReference>
<dbReference type="GO" id="GO:0005524">
    <property type="term" value="F:ATP binding"/>
    <property type="evidence" value="ECO:0007669"/>
    <property type="project" value="UniProtKB-UniRule"/>
</dbReference>
<keyword evidence="6" id="KW-0418">Kinase</keyword>
<dbReference type="InterPro" id="IPR002048">
    <property type="entry name" value="EF_hand_dom"/>
</dbReference>
<keyword evidence="13" id="KW-1185">Reference proteome</keyword>
<evidence type="ECO:0000256" key="4">
    <source>
        <dbReference type="ARBA" id="ARBA00022679"/>
    </source>
</evidence>
<evidence type="ECO:0000256" key="5">
    <source>
        <dbReference type="ARBA" id="ARBA00022741"/>
    </source>
</evidence>
<keyword evidence="7 9" id="KW-0067">ATP-binding</keyword>
<gene>
    <name evidence="12" type="ORF">ECRASSUSDP1_LOCUS1746</name>
</gene>
<dbReference type="PROSITE" id="PS00108">
    <property type="entry name" value="PROTEIN_KINASE_ST"/>
    <property type="match status" value="1"/>
</dbReference>
<dbReference type="InterPro" id="IPR011009">
    <property type="entry name" value="Kinase-like_dom_sf"/>
</dbReference>
<accession>A0AAD1U4P1</accession>
<dbReference type="EMBL" id="CAMPGE010001643">
    <property type="protein sequence ID" value="CAI2360442.1"/>
    <property type="molecule type" value="Genomic_DNA"/>
</dbReference>
<feature type="domain" description="EF-hand" evidence="11">
    <location>
        <begin position="338"/>
        <end position="373"/>
    </location>
</feature>
<dbReference type="Pfam" id="PF00069">
    <property type="entry name" value="Pkinase"/>
    <property type="match status" value="1"/>
</dbReference>
<evidence type="ECO:0000259" key="10">
    <source>
        <dbReference type="PROSITE" id="PS50011"/>
    </source>
</evidence>
<feature type="binding site" evidence="9">
    <location>
        <position position="71"/>
    </location>
    <ligand>
        <name>ATP</name>
        <dbReference type="ChEBI" id="CHEBI:30616"/>
    </ligand>
</feature>
<feature type="domain" description="Protein kinase" evidence="10">
    <location>
        <begin position="41"/>
        <end position="295"/>
    </location>
</feature>
<keyword evidence="4" id="KW-0808">Transferase</keyword>
<evidence type="ECO:0008006" key="14">
    <source>
        <dbReference type="Google" id="ProtNLM"/>
    </source>
</evidence>
<dbReference type="InterPro" id="IPR050205">
    <property type="entry name" value="CDPK_Ser/Thr_kinases"/>
</dbReference>